<name>A0AAJ3F6U4_MEDGN</name>
<evidence type="ECO:0000313" key="2">
    <source>
        <dbReference type="Proteomes" id="UP001296643"/>
    </source>
</evidence>
<reference evidence="1" key="1">
    <citation type="journal article" date="2020" name="Cell Host Microbe">
        <title>Functional and Genomic Variation between Human-Derived Isolates of Lachnospiraceae Reveals Inter- and Intra-Species Diversity.</title>
        <authorList>
            <person name="Sorbara M.T."/>
            <person name="Littmann E.R."/>
            <person name="Fontana E."/>
            <person name="Moody T.U."/>
            <person name="Kohout C.E."/>
            <person name="Gjonbalaj M."/>
            <person name="Eaton V."/>
            <person name="Seok R."/>
            <person name="Leiner I.M."/>
            <person name="Pamer E.G."/>
        </authorList>
    </citation>
    <scope>NUCLEOTIDE SEQUENCE</scope>
    <source>
        <strain evidence="1">MSK.22.53</strain>
    </source>
</reference>
<dbReference type="EMBL" id="JAAIRM010000008">
    <property type="protein sequence ID" value="NSI19006.1"/>
    <property type="molecule type" value="Genomic_DNA"/>
</dbReference>
<accession>A0AAJ3F6U4</accession>
<proteinExistence type="predicted"/>
<comment type="caution">
    <text evidence="1">The sequence shown here is derived from an EMBL/GenBank/DDBJ whole genome shotgun (WGS) entry which is preliminary data.</text>
</comment>
<gene>
    <name evidence="1" type="ORF">G4958_06540</name>
</gene>
<dbReference type="Proteomes" id="UP001296643">
    <property type="component" value="Unassembled WGS sequence"/>
</dbReference>
<protein>
    <submittedName>
        <fullName evidence="1">Uncharacterized protein</fullName>
    </submittedName>
</protein>
<dbReference type="RefSeq" id="WP_173900457.1">
    <property type="nucleotide sequence ID" value="NZ_JAAIRM010000008.1"/>
</dbReference>
<evidence type="ECO:0000313" key="1">
    <source>
        <dbReference type="EMBL" id="NSI19006.1"/>
    </source>
</evidence>
<reference evidence="1" key="2">
    <citation type="submission" date="2020-02" db="EMBL/GenBank/DDBJ databases">
        <authorList>
            <person name="Littmann E."/>
            <person name="Sorbara M."/>
        </authorList>
    </citation>
    <scope>NUCLEOTIDE SEQUENCE</scope>
    <source>
        <strain evidence="1">MSK.22.53</strain>
    </source>
</reference>
<dbReference type="AlphaFoldDB" id="A0AAJ3F6U4"/>
<sequence length="287" mass="33770">MRLKQEFLDMVALLNPSITADSYDGDYTMDNDFVMTVCEKSGEDITYNCCSDCEYDSDDCNCKCEIYQKVDVYLWSNREGYGTGYVFGKPAKDFKMFKNIRYISNRKQLLKEMKMLKQEFEADRNGYADYAKRILGHKKYIKAFVDEVINDFSVFGNIEKNIIPVVFDEDYRKDYDFEKKTFTKGDFQNVGVQSVIHIYDSWSMNIEDMKKAIRHEILHYLLWCIAPLGKIHADDSGIFHYFCHVYNAHAYEEMDNENAKAYEALKERSKKEVNEILIQLLNKKPSE</sequence>
<organism evidence="1 2">
    <name type="scientific">Mediterraneibacter gnavus</name>
    <name type="common">Ruminococcus gnavus</name>
    <dbReference type="NCBI Taxonomy" id="33038"/>
    <lineage>
        <taxon>Bacteria</taxon>
        <taxon>Bacillati</taxon>
        <taxon>Bacillota</taxon>
        <taxon>Clostridia</taxon>
        <taxon>Lachnospirales</taxon>
        <taxon>Lachnospiraceae</taxon>
        <taxon>Mediterraneibacter</taxon>
    </lineage>
</organism>